<proteinExistence type="predicted"/>
<reference evidence="2 3" key="1">
    <citation type="submission" date="2024-11" db="EMBL/GenBank/DDBJ databases">
        <title>A near-complete genome assembly of Cinchona calisaya.</title>
        <authorList>
            <person name="Lian D.C."/>
            <person name="Zhao X.W."/>
            <person name="Wei L."/>
        </authorList>
    </citation>
    <scope>NUCLEOTIDE SEQUENCE [LARGE SCALE GENOMIC DNA]</scope>
    <source>
        <tissue evidence="2">Nenye</tissue>
    </source>
</reference>
<dbReference type="PANTHER" id="PTHR38360:SF1">
    <property type="entry name" value="F12P19.7"/>
    <property type="match status" value="1"/>
</dbReference>
<feature type="signal peptide" evidence="1">
    <location>
        <begin position="1"/>
        <end position="33"/>
    </location>
</feature>
<evidence type="ECO:0000313" key="2">
    <source>
        <dbReference type="EMBL" id="KAL3525091.1"/>
    </source>
</evidence>
<keyword evidence="3" id="KW-1185">Reference proteome</keyword>
<gene>
    <name evidence="2" type="ORF">ACH5RR_013463</name>
</gene>
<dbReference type="InterPro" id="IPR028919">
    <property type="entry name" value="Viral_movement"/>
</dbReference>
<dbReference type="EMBL" id="JBJUIK010000006">
    <property type="protein sequence ID" value="KAL3525091.1"/>
    <property type="molecule type" value="Genomic_DNA"/>
</dbReference>
<accession>A0ABD3A048</accession>
<evidence type="ECO:0000313" key="3">
    <source>
        <dbReference type="Proteomes" id="UP001630127"/>
    </source>
</evidence>
<comment type="caution">
    <text evidence="2">The sequence shown here is derived from an EMBL/GenBank/DDBJ whole genome shotgun (WGS) entry which is preliminary data.</text>
</comment>
<keyword evidence="1" id="KW-0732">Signal</keyword>
<dbReference type="AlphaFoldDB" id="A0ABD3A048"/>
<protein>
    <submittedName>
        <fullName evidence="2">Uncharacterized protein</fullName>
    </submittedName>
</protein>
<dbReference type="Pfam" id="PF01107">
    <property type="entry name" value="MP"/>
    <property type="match status" value="1"/>
</dbReference>
<sequence length="356" mass="40044">MSSVSYSSSYSLFSSLLQHFFLFLACLCSFVHLQVSNSATPTINVGNISKVEDAAYFHLYYGNTFKVIKNGFDGKNYLLIQNNTRMATRTKYCTTRIKSFVIPLSNYAIDTVFFPVSYFELLGLLGNLKGITSDLVASPCVLKLYSEGTIGIVNKTEAEQVSQFSAYFISNTDQAQGCNYATFDPIGEDSPLRRAEWIKYLGVFANLETRANQVYDTIKENYMCLSRVAANKTASFKPIVAWMEFEDGVWSFTKEEYKLKTCPSCSKTPDKGRLDTSLLLCLRDGRFINFSGSLLGMVETSLCGGPVYFDCFPNFTVCLKDKNILDTLTLNIKTAIYKTSQDLFQWQSFTGFSSRQ</sequence>
<evidence type="ECO:0000256" key="1">
    <source>
        <dbReference type="SAM" id="SignalP"/>
    </source>
</evidence>
<feature type="chain" id="PRO_5044891470" evidence="1">
    <location>
        <begin position="34"/>
        <end position="356"/>
    </location>
</feature>
<dbReference type="Proteomes" id="UP001630127">
    <property type="component" value="Unassembled WGS sequence"/>
</dbReference>
<dbReference type="PANTHER" id="PTHR38360">
    <property type="entry name" value="OS03G0120000 PROTEIN"/>
    <property type="match status" value="1"/>
</dbReference>
<name>A0ABD3A048_9GENT</name>
<organism evidence="2 3">
    <name type="scientific">Cinchona calisaya</name>
    <dbReference type="NCBI Taxonomy" id="153742"/>
    <lineage>
        <taxon>Eukaryota</taxon>
        <taxon>Viridiplantae</taxon>
        <taxon>Streptophyta</taxon>
        <taxon>Embryophyta</taxon>
        <taxon>Tracheophyta</taxon>
        <taxon>Spermatophyta</taxon>
        <taxon>Magnoliopsida</taxon>
        <taxon>eudicotyledons</taxon>
        <taxon>Gunneridae</taxon>
        <taxon>Pentapetalae</taxon>
        <taxon>asterids</taxon>
        <taxon>lamiids</taxon>
        <taxon>Gentianales</taxon>
        <taxon>Rubiaceae</taxon>
        <taxon>Cinchonoideae</taxon>
        <taxon>Cinchoneae</taxon>
        <taxon>Cinchona</taxon>
    </lineage>
</organism>